<gene>
    <name evidence="9" type="ORF">SAMN05216554_1523</name>
</gene>
<feature type="transmembrane region" description="Helical" evidence="8">
    <location>
        <begin position="220"/>
        <end position="243"/>
    </location>
</feature>
<evidence type="ECO:0000256" key="3">
    <source>
        <dbReference type="ARBA" id="ARBA00022475"/>
    </source>
</evidence>
<feature type="transmembrane region" description="Helical" evidence="8">
    <location>
        <begin position="275"/>
        <end position="294"/>
    </location>
</feature>
<dbReference type="GO" id="GO:0005886">
    <property type="term" value="C:plasma membrane"/>
    <property type="evidence" value="ECO:0007669"/>
    <property type="project" value="UniProtKB-SubCell"/>
</dbReference>
<dbReference type="EMBL" id="FNPZ01000001">
    <property type="protein sequence ID" value="SDY78899.1"/>
    <property type="molecule type" value="Genomic_DNA"/>
</dbReference>
<evidence type="ECO:0000313" key="10">
    <source>
        <dbReference type="Proteomes" id="UP000198891"/>
    </source>
</evidence>
<comment type="subcellular location">
    <subcellularLocation>
        <location evidence="1">Cell membrane</location>
        <topology evidence="1">Multi-pass membrane protein</topology>
    </subcellularLocation>
</comment>
<evidence type="ECO:0000256" key="4">
    <source>
        <dbReference type="ARBA" id="ARBA00022519"/>
    </source>
</evidence>
<evidence type="ECO:0000256" key="7">
    <source>
        <dbReference type="ARBA" id="ARBA00023136"/>
    </source>
</evidence>
<dbReference type="PANTHER" id="PTHR32196">
    <property type="entry name" value="ABC TRANSPORTER PERMEASE PROTEIN YPHD-RELATED-RELATED"/>
    <property type="match status" value="1"/>
</dbReference>
<dbReference type="Pfam" id="PF02653">
    <property type="entry name" value="BPD_transp_2"/>
    <property type="match status" value="1"/>
</dbReference>
<feature type="transmembrane region" description="Helical" evidence="8">
    <location>
        <begin position="249"/>
        <end position="268"/>
    </location>
</feature>
<evidence type="ECO:0000256" key="8">
    <source>
        <dbReference type="SAM" id="Phobius"/>
    </source>
</evidence>
<feature type="transmembrane region" description="Helical" evidence="8">
    <location>
        <begin position="168"/>
        <end position="189"/>
    </location>
</feature>
<keyword evidence="4" id="KW-0997">Cell inner membrane</keyword>
<evidence type="ECO:0000256" key="2">
    <source>
        <dbReference type="ARBA" id="ARBA00022448"/>
    </source>
</evidence>
<keyword evidence="5 8" id="KW-0812">Transmembrane</keyword>
<keyword evidence="2" id="KW-0813">Transport</keyword>
<dbReference type="InterPro" id="IPR001851">
    <property type="entry name" value="ABC_transp_permease"/>
</dbReference>
<keyword evidence="10" id="KW-1185">Reference proteome</keyword>
<organism evidence="9 10">
    <name type="scientific">Herbiconiux ginsengi</name>
    <dbReference type="NCBI Taxonomy" id="381665"/>
    <lineage>
        <taxon>Bacteria</taxon>
        <taxon>Bacillati</taxon>
        <taxon>Actinomycetota</taxon>
        <taxon>Actinomycetes</taxon>
        <taxon>Micrococcales</taxon>
        <taxon>Microbacteriaceae</taxon>
        <taxon>Herbiconiux</taxon>
    </lineage>
</organism>
<sequence>MTPTTPSAAEARRLRLPDALTQHIGLIGVIVVIGVFLTVATDAFATGPNLVNVLRQISVMAVLAAGLTLLLGAGGLDFSLGSQVAVVVATLAQLLSAGVPLPIALAAVLALGVVMGLLNGVIITVFGVAPFVVTLASATLLDGVALIIQNGQSVSIGGDLTALGLGTAFGIPYLVLIAAAICAIAAIVLRWTRFGRDILAIGGNKAAARLTGIPVRSRTVTLYALNGLFAGIAGIMLLSRLGASSPGTAGLPLELSVVAAVVIGGTALHGGSATVFGTVLGVLLLGIVANGLNLLQIDSFYQPVSVGLVLLVAAVINELRYRRKR</sequence>
<evidence type="ECO:0000256" key="1">
    <source>
        <dbReference type="ARBA" id="ARBA00004651"/>
    </source>
</evidence>
<evidence type="ECO:0000256" key="6">
    <source>
        <dbReference type="ARBA" id="ARBA00022989"/>
    </source>
</evidence>
<dbReference type="Proteomes" id="UP000198891">
    <property type="component" value="Unassembled WGS sequence"/>
</dbReference>
<name>A0A1H3MS59_9MICO</name>
<evidence type="ECO:0000256" key="5">
    <source>
        <dbReference type="ARBA" id="ARBA00022692"/>
    </source>
</evidence>
<dbReference type="AlphaFoldDB" id="A0A1H3MS59"/>
<keyword evidence="3" id="KW-1003">Cell membrane</keyword>
<proteinExistence type="predicted"/>
<dbReference type="RefSeq" id="WP_092550893.1">
    <property type="nucleotide sequence ID" value="NZ_FNPZ01000001.1"/>
</dbReference>
<feature type="transmembrane region" description="Helical" evidence="8">
    <location>
        <begin position="57"/>
        <end position="78"/>
    </location>
</feature>
<accession>A0A1H3MS59</accession>
<dbReference type="OrthoDB" id="9808136at2"/>
<keyword evidence="6 8" id="KW-1133">Transmembrane helix</keyword>
<dbReference type="GO" id="GO:0022857">
    <property type="term" value="F:transmembrane transporter activity"/>
    <property type="evidence" value="ECO:0007669"/>
    <property type="project" value="InterPro"/>
</dbReference>
<dbReference type="PANTHER" id="PTHR32196:SF21">
    <property type="entry name" value="ABC TRANSPORTER PERMEASE PROTEIN YPHD-RELATED"/>
    <property type="match status" value="1"/>
</dbReference>
<dbReference type="STRING" id="381665.SAMN05216554_1523"/>
<feature type="transmembrane region" description="Helical" evidence="8">
    <location>
        <begin position="24"/>
        <end position="45"/>
    </location>
</feature>
<protein>
    <submittedName>
        <fullName evidence="9">Ribose ABC transporter membrane protein</fullName>
    </submittedName>
</protein>
<evidence type="ECO:0000313" key="9">
    <source>
        <dbReference type="EMBL" id="SDY78899.1"/>
    </source>
</evidence>
<dbReference type="CDD" id="cd06579">
    <property type="entry name" value="TM_PBP1_transp_AraH_like"/>
    <property type="match status" value="1"/>
</dbReference>
<keyword evidence="7 8" id="KW-0472">Membrane</keyword>
<reference evidence="9 10" key="1">
    <citation type="submission" date="2016-10" db="EMBL/GenBank/DDBJ databases">
        <authorList>
            <person name="de Groot N.N."/>
        </authorList>
    </citation>
    <scope>NUCLEOTIDE SEQUENCE [LARGE SCALE GENOMIC DNA]</scope>
    <source>
        <strain evidence="9 10">CGMCC 4.3491</strain>
    </source>
</reference>
<feature type="transmembrane region" description="Helical" evidence="8">
    <location>
        <begin position="121"/>
        <end position="148"/>
    </location>
</feature>
<feature type="transmembrane region" description="Helical" evidence="8">
    <location>
        <begin position="84"/>
        <end position="114"/>
    </location>
</feature>
<feature type="transmembrane region" description="Helical" evidence="8">
    <location>
        <begin position="300"/>
        <end position="319"/>
    </location>
</feature>